<proteinExistence type="predicted"/>
<sequence>VLEPHGFAGLAQLFEFCWPVESVDGQMPKGGTQVLADGQQVAINLAQVGHGLQNLIDGLAHAHDNPRLGDCGGVNVLGFGQQIQGKFVASLGPHLGEDAHGGLNVVVQNGGSSFDDPAQSSPRPREIRYQNLDPAVWAGLFDFVDARREDVRAAVREVVPVYRGDNAVAQPHRLDDLSQAPGFLQVQALGPARGHCAVPATPGADLAQNHERGSAPVPAFSDVGAVGFFADSVELLVFHQVLELKIARAAWHRYLEPFGKTRPDLKVFRALGHRVSSQWTCSPGVCNAILCFR</sequence>
<gene>
    <name evidence="1" type="ORF">METZ01_LOCUS27669</name>
</gene>
<protein>
    <submittedName>
        <fullName evidence="1">Uncharacterized protein</fullName>
    </submittedName>
</protein>
<dbReference type="EMBL" id="UINC01001223">
    <property type="protein sequence ID" value="SUZ74815.1"/>
    <property type="molecule type" value="Genomic_DNA"/>
</dbReference>
<accession>A0A381Q636</accession>
<organism evidence="1">
    <name type="scientific">marine metagenome</name>
    <dbReference type="NCBI Taxonomy" id="408172"/>
    <lineage>
        <taxon>unclassified sequences</taxon>
        <taxon>metagenomes</taxon>
        <taxon>ecological metagenomes</taxon>
    </lineage>
</organism>
<name>A0A381Q636_9ZZZZ</name>
<dbReference type="AlphaFoldDB" id="A0A381Q636"/>
<feature type="non-terminal residue" evidence="1">
    <location>
        <position position="1"/>
    </location>
</feature>
<evidence type="ECO:0000313" key="1">
    <source>
        <dbReference type="EMBL" id="SUZ74815.1"/>
    </source>
</evidence>
<reference evidence="1" key="1">
    <citation type="submission" date="2018-05" db="EMBL/GenBank/DDBJ databases">
        <authorList>
            <person name="Lanie J.A."/>
            <person name="Ng W.-L."/>
            <person name="Kazmierczak K.M."/>
            <person name="Andrzejewski T.M."/>
            <person name="Davidsen T.M."/>
            <person name="Wayne K.J."/>
            <person name="Tettelin H."/>
            <person name="Glass J.I."/>
            <person name="Rusch D."/>
            <person name="Podicherti R."/>
            <person name="Tsui H.-C.T."/>
            <person name="Winkler M.E."/>
        </authorList>
    </citation>
    <scope>NUCLEOTIDE SEQUENCE</scope>
</reference>